<dbReference type="FunFam" id="1.20.58.1180:FF:000001">
    <property type="entry name" value="Mitochondrial large ribosomal subunit YmL35"/>
    <property type="match status" value="1"/>
</dbReference>
<dbReference type="GO" id="GO:0005739">
    <property type="term" value="C:mitochondrion"/>
    <property type="evidence" value="ECO:0007669"/>
    <property type="project" value="UniProtKB-SubCell"/>
</dbReference>
<proteinExistence type="inferred from homology"/>
<protein>
    <recommendedName>
        <fullName evidence="5">Large ribosomal subunit protein mL38</fullName>
    </recommendedName>
</protein>
<dbReference type="InterPro" id="IPR036610">
    <property type="entry name" value="PEBP-like_sf"/>
</dbReference>
<comment type="similarity">
    <text evidence="4">Belongs to the phosphatidylethanolamine-binding protein family. Mitochondrion-specific ribosomal protein mL38 subfamily.</text>
</comment>
<comment type="subcellular location">
    <subcellularLocation>
        <location evidence="1">Mitochondrion</location>
    </subcellularLocation>
</comment>
<name>A0A6A6W7M6_9PEZI</name>
<organism evidence="6 7">
    <name type="scientific">Pseudovirgaria hyperparasitica</name>
    <dbReference type="NCBI Taxonomy" id="470096"/>
    <lineage>
        <taxon>Eukaryota</taxon>
        <taxon>Fungi</taxon>
        <taxon>Dikarya</taxon>
        <taxon>Ascomycota</taxon>
        <taxon>Pezizomycotina</taxon>
        <taxon>Dothideomycetes</taxon>
        <taxon>Dothideomycetes incertae sedis</taxon>
        <taxon>Acrospermales</taxon>
        <taxon>Acrospermaceae</taxon>
        <taxon>Pseudovirgaria</taxon>
    </lineage>
</organism>
<evidence type="ECO:0000313" key="7">
    <source>
        <dbReference type="Proteomes" id="UP000799437"/>
    </source>
</evidence>
<dbReference type="PANTHER" id="PTHR11362:SF82">
    <property type="entry name" value="PHOSPHATIDYLETHANOLAMINE-BINDING PROTEIN 4"/>
    <property type="match status" value="1"/>
</dbReference>
<evidence type="ECO:0000256" key="1">
    <source>
        <dbReference type="ARBA" id="ARBA00004173"/>
    </source>
</evidence>
<evidence type="ECO:0000256" key="5">
    <source>
        <dbReference type="ARBA" id="ARBA00039444"/>
    </source>
</evidence>
<dbReference type="EMBL" id="ML996570">
    <property type="protein sequence ID" value="KAF2758898.1"/>
    <property type="molecule type" value="Genomic_DNA"/>
</dbReference>
<evidence type="ECO:0000256" key="4">
    <source>
        <dbReference type="ARBA" id="ARBA00038016"/>
    </source>
</evidence>
<comment type="function">
    <text evidence="3">Component of the mitochondrial ribosome (mitoribosome), a dedicated translation machinery responsible for the synthesis of mitochondrial genome-encoded proteins, including at least some of the essential transmembrane subunits of the mitochondrial respiratory chain. The mitoribosomes are attached to the mitochondrial inner membrane and translation products are cotranslationally integrated into the membrane.</text>
</comment>
<dbReference type="Proteomes" id="UP000799437">
    <property type="component" value="Unassembled WGS sequence"/>
</dbReference>
<keyword evidence="2" id="KW-0496">Mitochondrion</keyword>
<reference evidence="6" key="1">
    <citation type="journal article" date="2020" name="Stud. Mycol.">
        <title>101 Dothideomycetes genomes: a test case for predicting lifestyles and emergence of pathogens.</title>
        <authorList>
            <person name="Haridas S."/>
            <person name="Albert R."/>
            <person name="Binder M."/>
            <person name="Bloem J."/>
            <person name="Labutti K."/>
            <person name="Salamov A."/>
            <person name="Andreopoulos B."/>
            <person name="Baker S."/>
            <person name="Barry K."/>
            <person name="Bills G."/>
            <person name="Bluhm B."/>
            <person name="Cannon C."/>
            <person name="Castanera R."/>
            <person name="Culley D."/>
            <person name="Daum C."/>
            <person name="Ezra D."/>
            <person name="Gonzalez J."/>
            <person name="Henrissat B."/>
            <person name="Kuo A."/>
            <person name="Liang C."/>
            <person name="Lipzen A."/>
            <person name="Lutzoni F."/>
            <person name="Magnuson J."/>
            <person name="Mondo S."/>
            <person name="Nolan M."/>
            <person name="Ohm R."/>
            <person name="Pangilinan J."/>
            <person name="Park H.-J."/>
            <person name="Ramirez L."/>
            <person name="Alfaro M."/>
            <person name="Sun H."/>
            <person name="Tritt A."/>
            <person name="Yoshinaga Y."/>
            <person name="Zwiers L.-H."/>
            <person name="Turgeon B."/>
            <person name="Goodwin S."/>
            <person name="Spatafora J."/>
            <person name="Crous P."/>
            <person name="Grigoriev I."/>
        </authorList>
    </citation>
    <scope>NUCLEOTIDE SEQUENCE</scope>
    <source>
        <strain evidence="6">CBS 121739</strain>
    </source>
</reference>
<keyword evidence="7" id="KW-1185">Reference proteome</keyword>
<dbReference type="RefSeq" id="XP_033601349.1">
    <property type="nucleotide sequence ID" value="XM_033745408.1"/>
</dbReference>
<dbReference type="FunFam" id="3.90.280.10:FF:000004">
    <property type="entry name" value="Mitochondrial large ribosomal subunit YmL35"/>
    <property type="match status" value="1"/>
</dbReference>
<dbReference type="Pfam" id="PF01161">
    <property type="entry name" value="PBP"/>
    <property type="match status" value="1"/>
</dbReference>
<accession>A0A6A6W7M6</accession>
<dbReference type="InterPro" id="IPR035810">
    <property type="entry name" value="PEBP_euk"/>
</dbReference>
<dbReference type="Gene3D" id="3.90.280.10">
    <property type="entry name" value="PEBP-like"/>
    <property type="match status" value="1"/>
</dbReference>
<dbReference type="OrthoDB" id="2153661at2759"/>
<dbReference type="InterPro" id="IPR008914">
    <property type="entry name" value="PEBP"/>
</dbReference>
<dbReference type="GeneID" id="54486462"/>
<evidence type="ECO:0000313" key="6">
    <source>
        <dbReference type="EMBL" id="KAF2758898.1"/>
    </source>
</evidence>
<dbReference type="SUPFAM" id="SSF49777">
    <property type="entry name" value="PEBP-like"/>
    <property type="match status" value="1"/>
</dbReference>
<dbReference type="Gene3D" id="1.20.58.1180">
    <property type="match status" value="1"/>
</dbReference>
<evidence type="ECO:0000256" key="2">
    <source>
        <dbReference type="ARBA" id="ARBA00023128"/>
    </source>
</evidence>
<evidence type="ECO:0000256" key="3">
    <source>
        <dbReference type="ARBA" id="ARBA00037226"/>
    </source>
</evidence>
<dbReference type="PANTHER" id="PTHR11362">
    <property type="entry name" value="PHOSPHATIDYLETHANOLAMINE-BINDING PROTEIN"/>
    <property type="match status" value="1"/>
</dbReference>
<dbReference type="CDD" id="cd00866">
    <property type="entry name" value="PEBP_euk"/>
    <property type="match status" value="1"/>
</dbReference>
<gene>
    <name evidence="6" type="ORF">EJ05DRAFT_484993</name>
</gene>
<sequence>MTMAASSRAIRPLSNKLYCNYLVFGSVQSCTLSGRPFSTTPRILDEQETVQKVRRRRTDRIPYYELDPNKVRIRRHEQALLRTGRVPIGSRRRRAALSLLPVQIPFEQLPYQCFQEARKVLAEDREEKLKKIATQRARLAHLEAQDANALGGDNRKTVKVLSMRKELENLKIHADYNDPLVKKRFEDGDGDMNKPIYRFLADREWRKYRYLVTEQRIKQFNIVPDILPKLEPTAEVKLMYGRKTYQTGSIIDSSITEKLPKLEVQVFDKGERLITVVCLDADVPDLEKDSFDYRCHYIASNISISPTKRSLPLAMLKDEHTILPWLVPHAQKGTPYHRMPIFVLEQDPENPLVPEQVKAWSKLKRDGFKLRAFIDKYNLRPIGFNMFRTVWDENMKAVMQKAGIPGWDVELKRKKPLSLPYKKKDSERYR</sequence>
<dbReference type="AlphaFoldDB" id="A0A6A6W7M6"/>